<organism evidence="1 2">
    <name type="scientific">Hibiscus sabdariffa</name>
    <name type="common">roselle</name>
    <dbReference type="NCBI Taxonomy" id="183260"/>
    <lineage>
        <taxon>Eukaryota</taxon>
        <taxon>Viridiplantae</taxon>
        <taxon>Streptophyta</taxon>
        <taxon>Embryophyta</taxon>
        <taxon>Tracheophyta</taxon>
        <taxon>Spermatophyta</taxon>
        <taxon>Magnoliopsida</taxon>
        <taxon>eudicotyledons</taxon>
        <taxon>Gunneridae</taxon>
        <taxon>Pentapetalae</taxon>
        <taxon>rosids</taxon>
        <taxon>malvids</taxon>
        <taxon>Malvales</taxon>
        <taxon>Malvaceae</taxon>
        <taxon>Malvoideae</taxon>
        <taxon>Hibiscus</taxon>
    </lineage>
</organism>
<accession>A0ABR2AEN9</accession>
<protein>
    <submittedName>
        <fullName evidence="1">Uncharacterized protein</fullName>
    </submittedName>
</protein>
<evidence type="ECO:0000313" key="1">
    <source>
        <dbReference type="EMBL" id="KAK8491288.1"/>
    </source>
</evidence>
<proteinExistence type="predicted"/>
<keyword evidence="2" id="KW-1185">Reference proteome</keyword>
<name>A0ABR2AEN9_9ROSI</name>
<reference evidence="1 2" key="1">
    <citation type="journal article" date="2024" name="G3 (Bethesda)">
        <title>Genome assembly of Hibiscus sabdariffa L. provides insights into metabolisms of medicinal natural products.</title>
        <authorList>
            <person name="Kim T."/>
        </authorList>
    </citation>
    <scope>NUCLEOTIDE SEQUENCE [LARGE SCALE GENOMIC DNA]</scope>
    <source>
        <strain evidence="1">TK-2024</strain>
        <tissue evidence="1">Old leaves</tissue>
    </source>
</reference>
<comment type="caution">
    <text evidence="1">The sequence shown here is derived from an EMBL/GenBank/DDBJ whole genome shotgun (WGS) entry which is preliminary data.</text>
</comment>
<dbReference type="EMBL" id="JBBPBN010000262">
    <property type="protein sequence ID" value="KAK8491288.1"/>
    <property type="molecule type" value="Genomic_DNA"/>
</dbReference>
<dbReference type="Proteomes" id="UP001396334">
    <property type="component" value="Unassembled WGS sequence"/>
</dbReference>
<sequence>MRYLSNCVQGGVGYEKPTRGQRAVGACIVLETKGLTSPTAPHCGHAAPPDHMLLAPFFNISLPNKIGKRERQEINERNSSKDKHLSIKTKQKNEMGTPLNTWEGG</sequence>
<evidence type="ECO:0000313" key="2">
    <source>
        <dbReference type="Proteomes" id="UP001396334"/>
    </source>
</evidence>
<gene>
    <name evidence="1" type="ORF">V6N11_051300</name>
</gene>